<evidence type="ECO:0000313" key="2">
    <source>
        <dbReference type="EMBL" id="SDF08126.1"/>
    </source>
</evidence>
<evidence type="ECO:0000313" key="3">
    <source>
        <dbReference type="Proteomes" id="UP000243333"/>
    </source>
</evidence>
<proteinExistence type="predicted"/>
<name>A0A1G7I6E9_9FIRM</name>
<evidence type="ECO:0000256" key="1">
    <source>
        <dbReference type="SAM" id="Phobius"/>
    </source>
</evidence>
<keyword evidence="3" id="KW-1185">Reference proteome</keyword>
<keyword evidence="1" id="KW-0812">Transmembrane</keyword>
<keyword evidence="1" id="KW-0472">Membrane</keyword>
<dbReference type="Proteomes" id="UP000243333">
    <property type="component" value="Unassembled WGS sequence"/>
</dbReference>
<feature type="transmembrane region" description="Helical" evidence="1">
    <location>
        <begin position="12"/>
        <end position="32"/>
    </location>
</feature>
<dbReference type="STRING" id="1123285.SAMN05660235_00362"/>
<keyword evidence="1" id="KW-1133">Transmembrane helix</keyword>
<dbReference type="AlphaFoldDB" id="A0A1G7I6E9"/>
<organism evidence="2 3">
    <name type="scientific">Sporolituus thermophilus DSM 23256</name>
    <dbReference type="NCBI Taxonomy" id="1123285"/>
    <lineage>
        <taxon>Bacteria</taxon>
        <taxon>Bacillati</taxon>
        <taxon>Bacillota</taxon>
        <taxon>Negativicutes</taxon>
        <taxon>Selenomonadales</taxon>
        <taxon>Sporomusaceae</taxon>
        <taxon>Sporolituus</taxon>
    </lineage>
</organism>
<feature type="transmembrane region" description="Helical" evidence="1">
    <location>
        <begin position="38"/>
        <end position="56"/>
    </location>
</feature>
<reference evidence="3" key="1">
    <citation type="submission" date="2016-10" db="EMBL/GenBank/DDBJ databases">
        <authorList>
            <person name="Varghese N."/>
            <person name="Submissions S."/>
        </authorList>
    </citation>
    <scope>NUCLEOTIDE SEQUENCE [LARGE SCALE GENOMIC DNA]</scope>
    <source>
        <strain evidence="3">DSM 23256</strain>
    </source>
</reference>
<accession>A0A1G7I6E9</accession>
<sequence>MEFIVWLTRLFPEINASLAGVIKIAVIISLFFGFMSSPVVTLLGIVVWLALMFHVFKRQFS</sequence>
<dbReference type="EMBL" id="FNBU01000002">
    <property type="protein sequence ID" value="SDF08126.1"/>
    <property type="molecule type" value="Genomic_DNA"/>
</dbReference>
<gene>
    <name evidence="2" type="ORF">SAMN05660235_00362</name>
</gene>
<protein>
    <submittedName>
        <fullName evidence="2">Uncharacterized protein</fullName>
    </submittedName>
</protein>